<dbReference type="AlphaFoldDB" id="A0A1Y1X9L6"/>
<protein>
    <submittedName>
        <fullName evidence="2">Uncharacterized protein</fullName>
    </submittedName>
</protein>
<reference evidence="2 3" key="1">
    <citation type="submission" date="2016-08" db="EMBL/GenBank/DDBJ databases">
        <title>A Parts List for Fungal Cellulosomes Revealed by Comparative Genomics.</title>
        <authorList>
            <consortium name="DOE Joint Genome Institute"/>
            <person name="Haitjema C.H."/>
            <person name="Gilmore S.P."/>
            <person name="Henske J.K."/>
            <person name="Solomon K.V."/>
            <person name="De Groot R."/>
            <person name="Kuo A."/>
            <person name="Mondo S.J."/>
            <person name="Salamov A.A."/>
            <person name="Labutti K."/>
            <person name="Zhao Z."/>
            <person name="Chiniquy J."/>
            <person name="Barry K."/>
            <person name="Brewer H.M."/>
            <person name="Purvine S.O."/>
            <person name="Wright A.T."/>
            <person name="Boxma B."/>
            <person name="Van Alen T."/>
            <person name="Hackstein J.H."/>
            <person name="Baker S.E."/>
            <person name="Grigoriev I.V."/>
            <person name="O'Malley M.A."/>
        </authorList>
    </citation>
    <scope>NUCLEOTIDE SEQUENCE [LARGE SCALE GENOMIC DNA]</scope>
    <source>
        <strain evidence="2 3">S4</strain>
    </source>
</reference>
<keyword evidence="3" id="KW-1185">Reference proteome</keyword>
<dbReference type="EMBL" id="MCFG01000095">
    <property type="protein sequence ID" value="ORX82428.1"/>
    <property type="molecule type" value="Genomic_DNA"/>
</dbReference>
<dbReference type="OrthoDB" id="2106915at2759"/>
<accession>A0A1Y1X9L6</accession>
<sequence>MNNPFSYIKKNSSVTTPSPLQTSFSLFSPISPLQPKVENFDIKDVKKDDLLVFNSYPYKVSEDLKKIFNNENNLMKNRGKLSVNNVSIIKDIIEKLNLLNDVSKCIVEPDWDIFQKAASIIQAQWRGYIKRKEFINKYLENPNHVKNIKFVKNYNYFNKKEPKYITKEELYNKIDFLTKHKRKQKSRASSIAITSPTTNAPTIITTSLPSSPTTPTTSNDMDDGADRFAKAAIKIQADFRGHYIRHYYKKYQNSNLQATKIQALW</sequence>
<dbReference type="SMART" id="SM00015">
    <property type="entry name" value="IQ"/>
    <property type="match status" value="2"/>
</dbReference>
<evidence type="ECO:0000256" key="1">
    <source>
        <dbReference type="SAM" id="MobiDB-lite"/>
    </source>
</evidence>
<evidence type="ECO:0000313" key="3">
    <source>
        <dbReference type="Proteomes" id="UP000193944"/>
    </source>
</evidence>
<dbReference type="Proteomes" id="UP000193944">
    <property type="component" value="Unassembled WGS sequence"/>
</dbReference>
<dbReference type="Gene3D" id="1.20.5.190">
    <property type="match status" value="1"/>
</dbReference>
<dbReference type="PROSITE" id="PS50096">
    <property type="entry name" value="IQ"/>
    <property type="match status" value="2"/>
</dbReference>
<feature type="region of interest" description="Disordered" evidence="1">
    <location>
        <begin position="203"/>
        <end position="223"/>
    </location>
</feature>
<feature type="compositionally biased region" description="Low complexity" evidence="1">
    <location>
        <begin position="203"/>
        <end position="218"/>
    </location>
</feature>
<reference evidence="2 3" key="2">
    <citation type="submission" date="2016-08" db="EMBL/GenBank/DDBJ databases">
        <title>Pervasive Adenine N6-methylation of Active Genes in Fungi.</title>
        <authorList>
            <consortium name="DOE Joint Genome Institute"/>
            <person name="Mondo S.J."/>
            <person name="Dannebaum R.O."/>
            <person name="Kuo R.C."/>
            <person name="Labutti K."/>
            <person name="Haridas S."/>
            <person name="Kuo A."/>
            <person name="Salamov A."/>
            <person name="Ahrendt S.R."/>
            <person name="Lipzen A."/>
            <person name="Sullivan W."/>
            <person name="Andreopoulos W.B."/>
            <person name="Clum A."/>
            <person name="Lindquist E."/>
            <person name="Daum C."/>
            <person name="Ramamoorthy G.K."/>
            <person name="Gryganskyi A."/>
            <person name="Culley D."/>
            <person name="Magnuson J.K."/>
            <person name="James T.Y."/>
            <person name="O'Malley M.A."/>
            <person name="Stajich J.E."/>
            <person name="Spatafora J.W."/>
            <person name="Visel A."/>
            <person name="Grigoriev I.V."/>
        </authorList>
    </citation>
    <scope>NUCLEOTIDE SEQUENCE [LARGE SCALE GENOMIC DNA]</scope>
    <source>
        <strain evidence="2 3">S4</strain>
    </source>
</reference>
<gene>
    <name evidence="2" type="ORF">BCR32DRAFT_244169</name>
</gene>
<dbReference type="STRING" id="1754192.A0A1Y1X9L6"/>
<comment type="caution">
    <text evidence="2">The sequence shown here is derived from an EMBL/GenBank/DDBJ whole genome shotgun (WGS) entry which is preliminary data.</text>
</comment>
<dbReference type="Pfam" id="PF00612">
    <property type="entry name" value="IQ"/>
    <property type="match status" value="2"/>
</dbReference>
<evidence type="ECO:0000313" key="2">
    <source>
        <dbReference type="EMBL" id="ORX82428.1"/>
    </source>
</evidence>
<name>A0A1Y1X9L6_9FUNG</name>
<dbReference type="CDD" id="cd23767">
    <property type="entry name" value="IQCD"/>
    <property type="match status" value="2"/>
</dbReference>
<organism evidence="2 3">
    <name type="scientific">Anaeromyces robustus</name>
    <dbReference type="NCBI Taxonomy" id="1754192"/>
    <lineage>
        <taxon>Eukaryota</taxon>
        <taxon>Fungi</taxon>
        <taxon>Fungi incertae sedis</taxon>
        <taxon>Chytridiomycota</taxon>
        <taxon>Chytridiomycota incertae sedis</taxon>
        <taxon>Neocallimastigomycetes</taxon>
        <taxon>Neocallimastigales</taxon>
        <taxon>Neocallimastigaceae</taxon>
        <taxon>Anaeromyces</taxon>
    </lineage>
</organism>
<proteinExistence type="predicted"/>
<dbReference type="InterPro" id="IPR000048">
    <property type="entry name" value="IQ_motif_EF-hand-BS"/>
</dbReference>